<organism evidence="7 8">
    <name type="scientific">Ramlibacter tataouinensis</name>
    <dbReference type="NCBI Taxonomy" id="94132"/>
    <lineage>
        <taxon>Bacteria</taxon>
        <taxon>Pseudomonadati</taxon>
        <taxon>Pseudomonadota</taxon>
        <taxon>Betaproteobacteria</taxon>
        <taxon>Burkholderiales</taxon>
        <taxon>Comamonadaceae</taxon>
        <taxon>Ramlibacter</taxon>
    </lineage>
</organism>
<dbReference type="InterPro" id="IPR044878">
    <property type="entry name" value="UbiA_sf"/>
</dbReference>
<dbReference type="AlphaFoldDB" id="A0A127K030"/>
<dbReference type="CDD" id="cd13963">
    <property type="entry name" value="PT_UbiA_2"/>
    <property type="match status" value="1"/>
</dbReference>
<dbReference type="InterPro" id="IPR036412">
    <property type="entry name" value="HAD-like_sf"/>
</dbReference>
<evidence type="ECO:0000256" key="6">
    <source>
        <dbReference type="SAM" id="Phobius"/>
    </source>
</evidence>
<evidence type="ECO:0000313" key="8">
    <source>
        <dbReference type="Proteomes" id="UP000070433"/>
    </source>
</evidence>
<feature type="transmembrane region" description="Helical" evidence="6">
    <location>
        <begin position="466"/>
        <end position="483"/>
    </location>
</feature>
<keyword evidence="2" id="KW-1003">Cell membrane</keyword>
<evidence type="ECO:0000256" key="4">
    <source>
        <dbReference type="ARBA" id="ARBA00022989"/>
    </source>
</evidence>
<dbReference type="PANTHER" id="PTHR11048:SF5">
    <property type="entry name" value="DECAPRENYL-PHOSPHATE PHOSPHORIBOSYLTRANSFERASE"/>
    <property type="match status" value="1"/>
</dbReference>
<dbReference type="Gene3D" id="3.40.50.1000">
    <property type="entry name" value="HAD superfamily/HAD-like"/>
    <property type="match status" value="1"/>
</dbReference>
<dbReference type="Pfam" id="PF01040">
    <property type="entry name" value="UbiA"/>
    <property type="match status" value="1"/>
</dbReference>
<sequence>MHRPEGADGHHPLVVDLDGTLVKADLLHESLTVALLKQPRSCHRIFAWLAKGRAHLKARLAEAVTLDPATLPYRADLLGWLKQEKAKGRRIVLATAANHRIASTVADHLGLFDEVVSSDENVNLKSAAKRDALVGRYGLGGFAYVGNARADLPVWQAASRAHVAGHAPQLTGLLRDRGRLGKVFDEPTSMLSALLQAMRPAQWAKNLLILVPLLMAHLLFELGPLATALLATVVFSLAASGVYILNDLVDLQDDRHHPRKRLRPFASGALPVAIGWVCWPALLLMAAAASLAMLPAAFTGWLAAYLALTLAYSLWLKRKPIVDVVTLALLYTVRLIAGAAAIAVPLSFWLLSFSIFVFLSLALVKRYSELRTALVDEKPGQLRGRGYGPSDLNFVAILGGSAGYTSVLVLALYIQDPRTASLYASTELIWPACPIFLFWISRFWLLACRGEIKDDPVVFAVQDRTSWLIAAMLACTFALASWIK</sequence>
<dbReference type="EMBL" id="CP010951">
    <property type="protein sequence ID" value="AMO25557.1"/>
    <property type="molecule type" value="Genomic_DNA"/>
</dbReference>
<reference evidence="7 8" key="1">
    <citation type="journal article" date="2014" name="Int. J. Syst. Evol. Microbiol.">
        <title>Ramlibacter solisilvae sp. nov., isolated from forest soil, and emended description of the genus Ramlibacter.</title>
        <authorList>
            <person name="Lee H.J."/>
            <person name="Lee S.H."/>
            <person name="Lee S.S."/>
            <person name="Lee J.S."/>
            <person name="Kim Y."/>
            <person name="Kim S.C."/>
            <person name="Jeon C.O."/>
        </authorList>
    </citation>
    <scope>NUCLEOTIDE SEQUENCE [LARGE SCALE GENOMIC DNA]</scope>
    <source>
        <strain evidence="7 8">5-10</strain>
    </source>
</reference>
<accession>A0A127K030</accession>
<name>A0A127K030_9BURK</name>
<feature type="transmembrane region" description="Helical" evidence="6">
    <location>
        <begin position="321"/>
        <end position="342"/>
    </location>
</feature>
<keyword evidence="3 6" id="KW-0812">Transmembrane</keyword>
<evidence type="ECO:0000256" key="1">
    <source>
        <dbReference type="ARBA" id="ARBA00004141"/>
    </source>
</evidence>
<feature type="transmembrane region" description="Helical" evidence="6">
    <location>
        <begin position="226"/>
        <end position="245"/>
    </location>
</feature>
<dbReference type="GO" id="GO:0009247">
    <property type="term" value="P:glycolipid biosynthetic process"/>
    <property type="evidence" value="ECO:0007669"/>
    <property type="project" value="TreeGrafter"/>
</dbReference>
<dbReference type="Gene3D" id="1.10.357.140">
    <property type="entry name" value="UbiA prenyltransferase"/>
    <property type="match status" value="1"/>
</dbReference>
<gene>
    <name evidence="7" type="ORF">UC35_18295</name>
</gene>
<dbReference type="Proteomes" id="UP000070433">
    <property type="component" value="Chromosome"/>
</dbReference>
<feature type="transmembrane region" description="Helical" evidence="6">
    <location>
        <begin position="420"/>
        <end position="445"/>
    </location>
</feature>
<feature type="transmembrane region" description="Helical" evidence="6">
    <location>
        <begin position="265"/>
        <end position="286"/>
    </location>
</feature>
<evidence type="ECO:0000256" key="5">
    <source>
        <dbReference type="ARBA" id="ARBA00023136"/>
    </source>
</evidence>
<comment type="subcellular location">
    <subcellularLocation>
        <location evidence="1">Membrane</location>
        <topology evidence="1">Multi-pass membrane protein</topology>
    </subcellularLocation>
</comment>
<dbReference type="GO" id="GO:0016765">
    <property type="term" value="F:transferase activity, transferring alkyl or aryl (other than methyl) groups"/>
    <property type="evidence" value="ECO:0007669"/>
    <property type="project" value="InterPro"/>
</dbReference>
<proteinExistence type="predicted"/>
<protein>
    <submittedName>
        <fullName evidence="7">Uncharacterized protein</fullName>
    </submittedName>
</protein>
<dbReference type="SUPFAM" id="SSF56784">
    <property type="entry name" value="HAD-like"/>
    <property type="match status" value="1"/>
</dbReference>
<keyword evidence="8" id="KW-1185">Reference proteome</keyword>
<evidence type="ECO:0000313" key="7">
    <source>
        <dbReference type="EMBL" id="AMO25557.1"/>
    </source>
</evidence>
<dbReference type="InterPro" id="IPR023214">
    <property type="entry name" value="HAD_sf"/>
</dbReference>
<dbReference type="InterPro" id="IPR000537">
    <property type="entry name" value="UbiA_prenyltransferase"/>
</dbReference>
<keyword evidence="4 6" id="KW-1133">Transmembrane helix</keyword>
<dbReference type="GO" id="GO:0005886">
    <property type="term" value="C:plasma membrane"/>
    <property type="evidence" value="ECO:0007669"/>
    <property type="project" value="TreeGrafter"/>
</dbReference>
<evidence type="ECO:0000256" key="2">
    <source>
        <dbReference type="ARBA" id="ARBA00022475"/>
    </source>
</evidence>
<feature type="transmembrane region" description="Helical" evidence="6">
    <location>
        <begin position="392"/>
        <end position="414"/>
    </location>
</feature>
<dbReference type="PANTHER" id="PTHR11048">
    <property type="entry name" value="PRENYLTRANSFERASES"/>
    <property type="match status" value="1"/>
</dbReference>
<dbReference type="NCBIfam" id="NF006088">
    <property type="entry name" value="PRK08238.1"/>
    <property type="match status" value="1"/>
</dbReference>
<dbReference type="OrthoDB" id="9803632at2"/>
<keyword evidence="5 6" id="KW-0472">Membrane</keyword>
<evidence type="ECO:0000256" key="3">
    <source>
        <dbReference type="ARBA" id="ARBA00022692"/>
    </source>
</evidence>
<feature type="transmembrane region" description="Helical" evidence="6">
    <location>
        <begin position="292"/>
        <end position="314"/>
    </location>
</feature>
<dbReference type="PATRIC" id="fig|94132.3.peg.3739"/>
<dbReference type="InterPro" id="IPR039653">
    <property type="entry name" value="Prenyltransferase"/>
</dbReference>
<feature type="transmembrane region" description="Helical" evidence="6">
    <location>
        <begin position="348"/>
        <end position="364"/>
    </location>
</feature>